<dbReference type="InterPro" id="IPR001296">
    <property type="entry name" value="Glyco_trans_1"/>
</dbReference>
<evidence type="ECO:0000313" key="3">
    <source>
        <dbReference type="EMBL" id="TFW30251.1"/>
    </source>
</evidence>
<dbReference type="PANTHER" id="PTHR46401">
    <property type="entry name" value="GLYCOSYLTRANSFERASE WBBK-RELATED"/>
    <property type="match status" value="1"/>
</dbReference>
<keyword evidence="4" id="KW-1185">Reference proteome</keyword>
<dbReference type="Gene3D" id="3.40.50.2000">
    <property type="entry name" value="Glycogen Phosphorylase B"/>
    <property type="match status" value="2"/>
</dbReference>
<evidence type="ECO:0000259" key="2">
    <source>
        <dbReference type="Pfam" id="PF00534"/>
    </source>
</evidence>
<dbReference type="PANTHER" id="PTHR46401:SF9">
    <property type="entry name" value="MANNOSYLTRANSFERASE A"/>
    <property type="match status" value="1"/>
</dbReference>
<dbReference type="GO" id="GO:0009103">
    <property type="term" value="P:lipopolysaccharide biosynthetic process"/>
    <property type="evidence" value="ECO:0007669"/>
    <property type="project" value="TreeGrafter"/>
</dbReference>
<gene>
    <name evidence="3" type="ORF">E4L96_00375</name>
</gene>
<dbReference type="Pfam" id="PF00534">
    <property type="entry name" value="Glycos_transf_1"/>
    <property type="match status" value="2"/>
</dbReference>
<sequence length="1061" mass="114447">MKLAIDLQGAQLAGADDVRTLALAIAAAADTHEVQLLLNAALPGLADLRTAALRVAPNARVQVLDYIAPPADALSWQARANERVRDFVLATIAPDAIIATGLDAPPNSATVRTSSAWYDRTFALLAAASTHAAPGAAAHLLARTQSTATGQVIAAAATPTDSTSTSTAGPSPALETAPASAPAAHTLADRWQLPSNAVTTLSSDDAQAAGTALEAIAAWHATHPQAAAPRARRKLALVSPLPPERTGIADYMAQCLPALMEWFDIDLILKQSKVDLPEECKDLPQRDVDWFDAHAHEYDQVLYQFGNSPFHSHMFGLLQRHPGVVVLHDFFLSSVLAYEQMTQAMPHVWTDALFHSHGYAAVRAALQPGGTEAATAAYPCNLDVLQGATAVIVHSEHARSMASEWYGPGADRNWHMVPLPRSTPPALDRAAARAALGISADAFVICTFGFVDRRKQSHRLLDAFLASPLAQDPRCELVFVGSNHADTFGNRMVETIRNAGLGQRIRIAGWTDEPVYQQYLQAADVGVQLRSQSRGETSAAVLDCMNYGLPTIVNASGSMAALPNDAVVKLAEEFETSDLSDALTALYRDAERRATLSQNALAVIAREHRPEHAARTYAQVLDETLAVQDQTLPALLRDLAAIVPQDDDSVRAAGALLATTGAPLPRPRQLLVDVTNIVRHDLGTGIERVVRMQLLELLAQRATGLRVEAVYLSSTGGRWHNRYAPQYCCRILGMEQVVGVDAPVDLLPGDILYAPDYEPAATVEAARAGVYANLRARGVQTAFLIHDLLPVLRPEFFPPGADARHATWLDTIHANADRLVCISDAVRQEAQAWFKDRPNSGDNAPAYAVVHHGADLGQAPAPTVAGQADAELLARMGKAPCFLMVGTIEPRKGHLQALDAFEQLWREGVNAHLVIVGREGWRGLPDDERRTIPRIMSRLREHHELDKRLFWLDGVSDAVLEQVYRQSTCLLAPSEGEGFGLPLIEAAHHGLPVLARGIPVFREVGGTAAAYFEGDTGADLAHAIRTWLDDFHAARHPKPEAMGSITWRENAQRLLAALTGH</sequence>
<feature type="domain" description="Glycosyl transferase family 1" evidence="2">
    <location>
        <begin position="429"/>
        <end position="600"/>
    </location>
</feature>
<dbReference type="GO" id="GO:0016757">
    <property type="term" value="F:glycosyltransferase activity"/>
    <property type="evidence" value="ECO:0007669"/>
    <property type="project" value="InterPro"/>
</dbReference>
<accession>A0A4Y9SUF2</accession>
<keyword evidence="3" id="KW-0808">Transferase</keyword>
<protein>
    <submittedName>
        <fullName evidence="3">Glycosyltransferase</fullName>
    </submittedName>
</protein>
<dbReference type="CDD" id="cd03809">
    <property type="entry name" value="GT4_MtfB-like"/>
    <property type="match status" value="1"/>
</dbReference>
<comment type="caution">
    <text evidence="3">The sequence shown here is derived from an EMBL/GenBank/DDBJ whole genome shotgun (WGS) entry which is preliminary data.</text>
</comment>
<name>A0A4Y9SUF2_9BURK</name>
<feature type="region of interest" description="Disordered" evidence="1">
    <location>
        <begin position="156"/>
        <end position="181"/>
    </location>
</feature>
<feature type="domain" description="Glycosyl transferase family 1" evidence="2">
    <location>
        <begin position="877"/>
        <end position="1031"/>
    </location>
</feature>
<proteinExistence type="predicted"/>
<dbReference type="AlphaFoldDB" id="A0A4Y9SUF2"/>
<dbReference type="OrthoDB" id="433681at2"/>
<dbReference type="CDD" id="cd03801">
    <property type="entry name" value="GT4_PimA-like"/>
    <property type="match status" value="1"/>
</dbReference>
<evidence type="ECO:0000256" key="1">
    <source>
        <dbReference type="SAM" id="MobiDB-lite"/>
    </source>
</evidence>
<dbReference type="Proteomes" id="UP000298438">
    <property type="component" value="Unassembled WGS sequence"/>
</dbReference>
<reference evidence="3 4" key="1">
    <citation type="submission" date="2019-03" db="EMBL/GenBank/DDBJ databases">
        <title>Draft Genome Sequence of Massilia arenosa sp. nov., a Novel Massilia Species Isolated from a Sandy-loam Maize Soil.</title>
        <authorList>
            <person name="Raths R."/>
            <person name="Peta V."/>
            <person name="Bucking H."/>
        </authorList>
    </citation>
    <scope>NUCLEOTIDE SEQUENCE [LARGE SCALE GENOMIC DNA]</scope>
    <source>
        <strain evidence="3 4">MC02</strain>
    </source>
</reference>
<evidence type="ECO:0000313" key="4">
    <source>
        <dbReference type="Proteomes" id="UP000298438"/>
    </source>
</evidence>
<organism evidence="3 4">
    <name type="scientific">Zemynaea arenosa</name>
    <dbReference type="NCBI Taxonomy" id="2561931"/>
    <lineage>
        <taxon>Bacteria</taxon>
        <taxon>Pseudomonadati</taxon>
        <taxon>Pseudomonadota</taxon>
        <taxon>Betaproteobacteria</taxon>
        <taxon>Burkholderiales</taxon>
        <taxon>Oxalobacteraceae</taxon>
        <taxon>Telluria group</taxon>
        <taxon>Zemynaea</taxon>
    </lineage>
</organism>
<dbReference type="EMBL" id="SPVF01000006">
    <property type="protein sequence ID" value="TFW30251.1"/>
    <property type="molecule type" value="Genomic_DNA"/>
</dbReference>
<dbReference type="RefSeq" id="WP_135205260.1">
    <property type="nucleotide sequence ID" value="NZ_SPVF01000006.1"/>
</dbReference>
<dbReference type="SUPFAM" id="SSF53756">
    <property type="entry name" value="UDP-Glycosyltransferase/glycogen phosphorylase"/>
    <property type="match status" value="2"/>
</dbReference>